<feature type="transmembrane region" description="Helical" evidence="1">
    <location>
        <begin position="58"/>
        <end position="81"/>
    </location>
</feature>
<keyword evidence="3" id="KW-1185">Reference proteome</keyword>
<evidence type="ECO:0000313" key="3">
    <source>
        <dbReference type="Proteomes" id="UP000093000"/>
    </source>
</evidence>
<sequence>TWSEVSSIPVNELNIMEMEFLSALNYTIHLPQDDFYAWVNQCQQWWNRPQLAESQNDFAAYTTAAATAMMVAAAAAAAAAINHHTPTIHSSSPPIRMKRSFDEEQPHYKKRFTDYNVCKPILSWSSSIPISQPDPYSTPTTPANTNIYHYLPFVSTIESDILK</sequence>
<dbReference type="EMBL" id="LUGH01000138">
    <property type="protein sequence ID" value="OBZ88672.1"/>
    <property type="molecule type" value="Genomic_DNA"/>
</dbReference>
<dbReference type="GO" id="GO:0016538">
    <property type="term" value="F:cyclin-dependent protein serine/threonine kinase regulator activity"/>
    <property type="evidence" value="ECO:0007669"/>
    <property type="project" value="TreeGrafter"/>
</dbReference>
<evidence type="ECO:0000313" key="2">
    <source>
        <dbReference type="EMBL" id="OBZ88672.1"/>
    </source>
</evidence>
<dbReference type="AlphaFoldDB" id="A0A1C7NHR5"/>
<dbReference type="GO" id="GO:0000307">
    <property type="term" value="C:cyclin-dependent protein kinase holoenzyme complex"/>
    <property type="evidence" value="ECO:0007669"/>
    <property type="project" value="TreeGrafter"/>
</dbReference>
<dbReference type="OrthoDB" id="244495at2759"/>
<keyword evidence="1" id="KW-0472">Membrane</keyword>
<comment type="caution">
    <text evidence="2">The sequence shown here is derived from an EMBL/GenBank/DDBJ whole genome shotgun (WGS) entry which is preliminary data.</text>
</comment>
<dbReference type="PANTHER" id="PTHR15615:SF27">
    <property type="entry name" value="PHO85 CYCLIN CLG1"/>
    <property type="match status" value="1"/>
</dbReference>
<dbReference type="STRING" id="101091.A0A1C7NHR5"/>
<gene>
    <name evidence="2" type="ORF">A0J61_03270</name>
</gene>
<evidence type="ECO:0000256" key="1">
    <source>
        <dbReference type="SAM" id="Phobius"/>
    </source>
</evidence>
<keyword evidence="1" id="KW-1133">Transmembrane helix</keyword>
<dbReference type="Proteomes" id="UP000093000">
    <property type="component" value="Unassembled WGS sequence"/>
</dbReference>
<dbReference type="Gene3D" id="1.10.472.10">
    <property type="entry name" value="Cyclin-like"/>
    <property type="match status" value="1"/>
</dbReference>
<evidence type="ECO:0008006" key="4">
    <source>
        <dbReference type="Google" id="ProtNLM"/>
    </source>
</evidence>
<reference evidence="2 3" key="1">
    <citation type="submission" date="2016-03" db="EMBL/GenBank/DDBJ databases">
        <title>Choanephora cucurbitarum.</title>
        <authorList>
            <person name="Min B."/>
            <person name="Park H."/>
            <person name="Park J.-H."/>
            <person name="Shin H.-D."/>
            <person name="Choi I.-G."/>
        </authorList>
    </citation>
    <scope>NUCLEOTIDE SEQUENCE [LARGE SCALE GENOMIC DNA]</scope>
    <source>
        <strain evidence="2 3">KUS-F28377</strain>
    </source>
</reference>
<proteinExistence type="predicted"/>
<dbReference type="InterPro" id="IPR013922">
    <property type="entry name" value="Cyclin_PHO80-like"/>
</dbReference>
<dbReference type="PANTHER" id="PTHR15615">
    <property type="match status" value="1"/>
</dbReference>
<name>A0A1C7NHR5_9FUNG</name>
<dbReference type="GO" id="GO:0019901">
    <property type="term" value="F:protein kinase binding"/>
    <property type="evidence" value="ECO:0007669"/>
    <property type="project" value="InterPro"/>
</dbReference>
<keyword evidence="1" id="KW-0812">Transmembrane</keyword>
<feature type="non-terminal residue" evidence="2">
    <location>
        <position position="1"/>
    </location>
</feature>
<protein>
    <recommendedName>
        <fullName evidence="4">G1/S-specific cyclin pas1</fullName>
    </recommendedName>
</protein>
<organism evidence="2 3">
    <name type="scientific">Choanephora cucurbitarum</name>
    <dbReference type="NCBI Taxonomy" id="101091"/>
    <lineage>
        <taxon>Eukaryota</taxon>
        <taxon>Fungi</taxon>
        <taxon>Fungi incertae sedis</taxon>
        <taxon>Mucoromycota</taxon>
        <taxon>Mucoromycotina</taxon>
        <taxon>Mucoromycetes</taxon>
        <taxon>Mucorales</taxon>
        <taxon>Mucorineae</taxon>
        <taxon>Choanephoraceae</taxon>
        <taxon>Choanephoroideae</taxon>
        <taxon>Choanephora</taxon>
    </lineage>
</organism>
<dbReference type="InParanoid" id="A0A1C7NHR5"/>
<accession>A0A1C7NHR5</accession>
<dbReference type="GO" id="GO:0005634">
    <property type="term" value="C:nucleus"/>
    <property type="evidence" value="ECO:0007669"/>
    <property type="project" value="TreeGrafter"/>
</dbReference>